<sequence length="195" mass="22353">MELSIEPFSLTMPGVGSFSPLSLSPLRYPFTPQEAYDQAADAFDCAKYIDQLLERLAHEPDVHNQLLDTLTEYKFCIINTSSFIRRTLQNLRCYPALIEDINPILPIGYRLCVSQLSFNLGEYKVKVNTPAGSYIVVQAKDTWTDDGHFGGLHRQLRRLSRPPMDPRGTKRRRDSLDNDLSERPMQRMRMMAPSL</sequence>
<organism evidence="4 5">
    <name type="scientific">Candolleomyces eurysporus</name>
    <dbReference type="NCBI Taxonomy" id="2828524"/>
    <lineage>
        <taxon>Eukaryota</taxon>
        <taxon>Fungi</taxon>
        <taxon>Dikarya</taxon>
        <taxon>Basidiomycota</taxon>
        <taxon>Agaricomycotina</taxon>
        <taxon>Agaricomycetes</taxon>
        <taxon>Agaricomycetidae</taxon>
        <taxon>Agaricales</taxon>
        <taxon>Agaricineae</taxon>
        <taxon>Psathyrellaceae</taxon>
        <taxon>Candolleomyces</taxon>
    </lineage>
</organism>
<evidence type="ECO:0000256" key="1">
    <source>
        <dbReference type="ARBA" id="ARBA00004123"/>
    </source>
</evidence>
<name>A0A9W8MMP5_9AGAR</name>
<feature type="compositionally biased region" description="Basic and acidic residues" evidence="3">
    <location>
        <begin position="174"/>
        <end position="185"/>
    </location>
</feature>
<feature type="non-terminal residue" evidence="4">
    <location>
        <position position="195"/>
    </location>
</feature>
<keyword evidence="2" id="KW-0539">Nucleus</keyword>
<evidence type="ECO:0000256" key="2">
    <source>
        <dbReference type="ARBA" id="ARBA00023242"/>
    </source>
</evidence>
<gene>
    <name evidence="4" type="ORF">H1R20_g788</name>
</gene>
<evidence type="ECO:0000313" key="5">
    <source>
        <dbReference type="Proteomes" id="UP001140091"/>
    </source>
</evidence>
<comment type="caution">
    <text evidence="4">The sequence shown here is derived from an EMBL/GenBank/DDBJ whole genome shotgun (WGS) entry which is preliminary data.</text>
</comment>
<dbReference type="EMBL" id="JANBPK010000099">
    <property type="protein sequence ID" value="KAJ2936306.1"/>
    <property type="molecule type" value="Genomic_DNA"/>
</dbReference>
<evidence type="ECO:0000313" key="4">
    <source>
        <dbReference type="EMBL" id="KAJ2936306.1"/>
    </source>
</evidence>
<keyword evidence="5" id="KW-1185">Reference proteome</keyword>
<dbReference type="OrthoDB" id="10265969at2759"/>
<comment type="subcellular location">
    <subcellularLocation>
        <location evidence="1">Nucleus</location>
    </subcellularLocation>
</comment>
<accession>A0A9W8MMP5</accession>
<proteinExistence type="predicted"/>
<reference evidence="4" key="1">
    <citation type="submission" date="2022-06" db="EMBL/GenBank/DDBJ databases">
        <title>Genome Sequence of Candolleomyces eurysporus.</title>
        <authorList>
            <person name="Buettner E."/>
        </authorList>
    </citation>
    <scope>NUCLEOTIDE SEQUENCE</scope>
    <source>
        <strain evidence="4">VTCC 930004</strain>
    </source>
</reference>
<dbReference type="GO" id="GO:0005634">
    <property type="term" value="C:nucleus"/>
    <property type="evidence" value="ECO:0007669"/>
    <property type="project" value="UniProtKB-SubCell"/>
</dbReference>
<dbReference type="GO" id="GO:0006355">
    <property type="term" value="P:regulation of DNA-templated transcription"/>
    <property type="evidence" value="ECO:0007669"/>
    <property type="project" value="InterPro"/>
</dbReference>
<dbReference type="Proteomes" id="UP001140091">
    <property type="component" value="Unassembled WGS sequence"/>
</dbReference>
<evidence type="ECO:0000256" key="3">
    <source>
        <dbReference type="SAM" id="MobiDB-lite"/>
    </source>
</evidence>
<dbReference type="AlphaFoldDB" id="A0A9W8MMP5"/>
<dbReference type="SUPFAM" id="SSF47762">
    <property type="entry name" value="PAH2 domain"/>
    <property type="match status" value="1"/>
</dbReference>
<feature type="region of interest" description="Disordered" evidence="3">
    <location>
        <begin position="157"/>
        <end position="195"/>
    </location>
</feature>
<protein>
    <submittedName>
        <fullName evidence="4">Uncharacterized protein</fullName>
    </submittedName>
</protein>
<dbReference type="InterPro" id="IPR036600">
    <property type="entry name" value="PAH_sf"/>
</dbReference>